<dbReference type="NCBIfam" id="TIGR04131">
    <property type="entry name" value="Bac_Flav_CTERM"/>
    <property type="match status" value="1"/>
</dbReference>
<accession>A0A4R8IHJ3</accession>
<dbReference type="InterPro" id="IPR049804">
    <property type="entry name" value="Choice_anch_L"/>
</dbReference>
<evidence type="ECO:0000256" key="1">
    <source>
        <dbReference type="SAM" id="SignalP"/>
    </source>
</evidence>
<keyword evidence="1" id="KW-0732">Signal</keyword>
<dbReference type="AlphaFoldDB" id="A0A4R8IHJ3"/>
<dbReference type="OrthoDB" id="9765926at2"/>
<reference evidence="2 3" key="1">
    <citation type="submission" date="2019-03" db="EMBL/GenBank/DDBJ databases">
        <title>Genomic Encyclopedia of Type Strains, Phase III (KMG-III): the genomes of soil and plant-associated and newly described type strains.</title>
        <authorList>
            <person name="Whitman W."/>
        </authorList>
    </citation>
    <scope>NUCLEOTIDE SEQUENCE [LARGE SCALE GENOMIC DNA]</scope>
    <source>
        <strain evidence="2 3">CGMCC 1.12802</strain>
    </source>
</reference>
<proteinExistence type="predicted"/>
<dbReference type="Proteomes" id="UP000295313">
    <property type="component" value="Unassembled WGS sequence"/>
</dbReference>
<dbReference type="Pfam" id="PF13585">
    <property type="entry name" value="CHU_C"/>
    <property type="match status" value="1"/>
</dbReference>
<dbReference type="NCBIfam" id="NF038133">
    <property type="entry name" value="choice_anch_L"/>
    <property type="match status" value="1"/>
</dbReference>
<evidence type="ECO:0000313" key="3">
    <source>
        <dbReference type="Proteomes" id="UP000295313"/>
    </source>
</evidence>
<dbReference type="InterPro" id="IPR026341">
    <property type="entry name" value="T9SS_type_B"/>
</dbReference>
<keyword evidence="3" id="KW-1185">Reference proteome</keyword>
<feature type="signal peptide" evidence="1">
    <location>
        <begin position="1"/>
        <end position="24"/>
    </location>
</feature>
<comment type="caution">
    <text evidence="2">The sequence shown here is derived from an EMBL/GenBank/DDBJ whole genome shotgun (WGS) entry which is preliminary data.</text>
</comment>
<organism evidence="2 3">
    <name type="scientific">Epilithonimonas xixisoli</name>
    <dbReference type="NCBI Taxonomy" id="1476462"/>
    <lineage>
        <taxon>Bacteria</taxon>
        <taxon>Pseudomonadati</taxon>
        <taxon>Bacteroidota</taxon>
        <taxon>Flavobacteriia</taxon>
        <taxon>Flavobacteriales</taxon>
        <taxon>Weeksellaceae</taxon>
        <taxon>Chryseobacterium group</taxon>
        <taxon>Epilithonimonas</taxon>
    </lineage>
</organism>
<protein>
    <submittedName>
        <fullName evidence="2">Gliding motility-associated-like protein</fullName>
    </submittedName>
</protein>
<evidence type="ECO:0000313" key="2">
    <source>
        <dbReference type="EMBL" id="TDX85969.1"/>
    </source>
</evidence>
<dbReference type="EMBL" id="SOEO01000001">
    <property type="protein sequence ID" value="TDX85969.1"/>
    <property type="molecule type" value="Genomic_DNA"/>
</dbReference>
<dbReference type="RefSeq" id="WP_133942621.1">
    <property type="nucleotide sequence ID" value="NZ_SOEO01000001.1"/>
</dbReference>
<feature type="chain" id="PRO_5021005905" evidence="1">
    <location>
        <begin position="25"/>
        <end position="783"/>
    </location>
</feature>
<name>A0A4R8IHJ3_9FLAO</name>
<gene>
    <name evidence="2" type="ORF">B0I22_0063</name>
</gene>
<sequence length="783" mass="86354">MNYSKFFQFLLCCLSLIFMNLAKAQYISVDKSLTAQQLVEKFIGAQNSSCITISNVSVKGADFGRTDLSYGYFYKNGSTFDIDEGIILSTGKVSLAPGPNDNLQSEFDSNWGGDPDLINALALAGLPTDNILNATYLEFDFQSLQSDQISFDYMFLSEEYRLSNCRYSDAFAFLIKKGDNSEPYRNIALVPGTNIPVTSLSINGADNCEKNLDYFGGFNGTQSPTNFNGQTKILRAITTVEIGVKYHIKLVIADHGDARGLYDSAVFLKAGSFTGNIDLGSDLTLENADPLCAGSFHDITTVSGASSYRWFRNGTPIPGTDDIDTYRATQEGDYRVDIVLSSGCKLEGNLRIEDAPVAQIATTPIMICDDDFDGKFSAKLSDFDSQLIRDYDPAVFTRSYSLTPSGASINPDSDFVFTGSPQTLYLRVGAFSCNPDPYPIQFYFGTQLSFNTVQEIDICDSDISGNQTFDLADYISLITNETGVTPTYFSTEAQAKVGGSSTVSSSPTIGADRSIFIRIEKDKFCPNYKEVKFKFKQPKKSTLLPDDPIIICKGKTIELDAGTGYDPSTNMSFSTYQWYKVTEPLIILSRNRKSGNLSPGDYIVELGYNGCVYKQSVKISEAEEPMIDNVLIEGTTITVLVSGGTLPYQFALDNGAYQNSNIFTNVELGTHTIYVQGADGCAVISKDFTLINSQNVITPNNDGVNDVINYSSLLQKLEPKFEIYDRFGVQVFKGDVNNQFIWNGTSNGRPLPTSSYWYILEWNETGNSKRTQLSGWILLKNRN</sequence>